<organism evidence="1 2">
    <name type="scientific">Daphnia pulex</name>
    <name type="common">Water flea</name>
    <dbReference type="NCBI Taxonomy" id="6669"/>
    <lineage>
        <taxon>Eukaryota</taxon>
        <taxon>Metazoa</taxon>
        <taxon>Ecdysozoa</taxon>
        <taxon>Arthropoda</taxon>
        <taxon>Crustacea</taxon>
        <taxon>Branchiopoda</taxon>
        <taxon>Diplostraca</taxon>
        <taxon>Cladocera</taxon>
        <taxon>Anomopoda</taxon>
        <taxon>Daphniidae</taxon>
        <taxon>Daphnia</taxon>
    </lineage>
</organism>
<evidence type="ECO:0000313" key="2">
    <source>
        <dbReference type="Proteomes" id="UP000000305"/>
    </source>
</evidence>
<accession>E9FZE6</accession>
<proteinExistence type="predicted"/>
<evidence type="ECO:0000313" key="1">
    <source>
        <dbReference type="EMBL" id="EFX87039.1"/>
    </source>
</evidence>
<dbReference type="EMBL" id="GL732528">
    <property type="protein sequence ID" value="EFX87039.1"/>
    <property type="molecule type" value="Genomic_DNA"/>
</dbReference>
<dbReference type="InParanoid" id="E9FZE6"/>
<protein>
    <submittedName>
        <fullName evidence="1">Uncharacterized protein</fullName>
    </submittedName>
</protein>
<dbReference type="AlphaFoldDB" id="E9FZE6"/>
<sequence length="126" mass="14554">MECTNIVQQSDLLTGHFHNLIVRLRQHQHKTYFRETGEKYRNKEHEGKFADFGAGGLYSLQLQLNVPLQTFVLMSPIVLDRFSCTSFPVVRPRLVIITYYRRQVYGSVGAFVTSSELDNLHIIHGN</sequence>
<dbReference type="HOGENOM" id="CLU_1983819_0_0_1"/>
<dbReference type="KEGG" id="dpx:DAPPUDRAFT_235919"/>
<gene>
    <name evidence="1" type="ORF">DAPPUDRAFT_235919</name>
</gene>
<keyword evidence="2" id="KW-1185">Reference proteome</keyword>
<dbReference type="Proteomes" id="UP000000305">
    <property type="component" value="Unassembled WGS sequence"/>
</dbReference>
<name>E9FZE6_DAPPU</name>
<reference evidence="1 2" key="1">
    <citation type="journal article" date="2011" name="Science">
        <title>The ecoresponsive genome of Daphnia pulex.</title>
        <authorList>
            <person name="Colbourne J.K."/>
            <person name="Pfrender M.E."/>
            <person name="Gilbert D."/>
            <person name="Thomas W.K."/>
            <person name="Tucker A."/>
            <person name="Oakley T.H."/>
            <person name="Tokishita S."/>
            <person name="Aerts A."/>
            <person name="Arnold G.J."/>
            <person name="Basu M.K."/>
            <person name="Bauer D.J."/>
            <person name="Caceres C.E."/>
            <person name="Carmel L."/>
            <person name="Casola C."/>
            <person name="Choi J.H."/>
            <person name="Detter J.C."/>
            <person name="Dong Q."/>
            <person name="Dusheyko S."/>
            <person name="Eads B.D."/>
            <person name="Frohlich T."/>
            <person name="Geiler-Samerotte K.A."/>
            <person name="Gerlach D."/>
            <person name="Hatcher P."/>
            <person name="Jogdeo S."/>
            <person name="Krijgsveld J."/>
            <person name="Kriventseva E.V."/>
            <person name="Kultz D."/>
            <person name="Laforsch C."/>
            <person name="Lindquist E."/>
            <person name="Lopez J."/>
            <person name="Manak J.R."/>
            <person name="Muller J."/>
            <person name="Pangilinan J."/>
            <person name="Patwardhan R.P."/>
            <person name="Pitluck S."/>
            <person name="Pritham E.J."/>
            <person name="Rechtsteiner A."/>
            <person name="Rho M."/>
            <person name="Rogozin I.B."/>
            <person name="Sakarya O."/>
            <person name="Salamov A."/>
            <person name="Schaack S."/>
            <person name="Shapiro H."/>
            <person name="Shiga Y."/>
            <person name="Skalitzky C."/>
            <person name="Smith Z."/>
            <person name="Souvorov A."/>
            <person name="Sung W."/>
            <person name="Tang Z."/>
            <person name="Tsuchiya D."/>
            <person name="Tu H."/>
            <person name="Vos H."/>
            <person name="Wang M."/>
            <person name="Wolf Y.I."/>
            <person name="Yamagata H."/>
            <person name="Yamada T."/>
            <person name="Ye Y."/>
            <person name="Shaw J.R."/>
            <person name="Andrews J."/>
            <person name="Crease T.J."/>
            <person name="Tang H."/>
            <person name="Lucas S.M."/>
            <person name="Robertson H.M."/>
            <person name="Bork P."/>
            <person name="Koonin E.V."/>
            <person name="Zdobnov E.M."/>
            <person name="Grigoriev I.V."/>
            <person name="Lynch M."/>
            <person name="Boore J.L."/>
        </authorList>
    </citation>
    <scope>NUCLEOTIDE SEQUENCE [LARGE SCALE GENOMIC DNA]</scope>
</reference>